<dbReference type="SUPFAM" id="SSF54637">
    <property type="entry name" value="Thioesterase/thiol ester dehydrase-isomerase"/>
    <property type="match status" value="1"/>
</dbReference>
<keyword evidence="1" id="KW-0378">Hydrolase</keyword>
<dbReference type="NCBIfam" id="TIGR00369">
    <property type="entry name" value="unchar_dom_1"/>
    <property type="match status" value="1"/>
</dbReference>
<dbReference type="KEGG" id="aev:EI546_02540"/>
<evidence type="ECO:0000313" key="3">
    <source>
        <dbReference type="EMBL" id="QAA80674.1"/>
    </source>
</evidence>
<dbReference type="RefSeq" id="WP_128249071.1">
    <property type="nucleotide sequence ID" value="NZ_CP034951.1"/>
</dbReference>
<dbReference type="AlphaFoldDB" id="A0A410G084"/>
<dbReference type="GO" id="GO:0016289">
    <property type="term" value="F:acyl-CoA hydrolase activity"/>
    <property type="evidence" value="ECO:0007669"/>
    <property type="project" value="UniProtKB-ARBA"/>
</dbReference>
<reference evidence="3 4" key="1">
    <citation type="submission" date="2019-01" db="EMBL/GenBank/DDBJ databases">
        <title>Complete genome sequencing of Aequorivita sp. H23M31.</title>
        <authorList>
            <person name="Bae J.-W."/>
        </authorList>
    </citation>
    <scope>NUCLEOTIDE SEQUENCE [LARGE SCALE GENOMIC DNA]</scope>
    <source>
        <strain evidence="3 4">H23M31</strain>
    </source>
</reference>
<dbReference type="InterPro" id="IPR029069">
    <property type="entry name" value="HotDog_dom_sf"/>
</dbReference>
<evidence type="ECO:0000256" key="1">
    <source>
        <dbReference type="ARBA" id="ARBA00022801"/>
    </source>
</evidence>
<protein>
    <submittedName>
        <fullName evidence="3">Hotdog fold thioesterase</fullName>
    </submittedName>
</protein>
<organism evidence="3 4">
    <name type="scientific">Aequorivita ciconiae</name>
    <dbReference type="NCBI Taxonomy" id="2494375"/>
    <lineage>
        <taxon>Bacteria</taxon>
        <taxon>Pseudomonadati</taxon>
        <taxon>Bacteroidota</taxon>
        <taxon>Flavobacteriia</taxon>
        <taxon>Flavobacteriales</taxon>
        <taxon>Flavobacteriaceae</taxon>
        <taxon>Aequorivita</taxon>
    </lineage>
</organism>
<gene>
    <name evidence="3" type="ORF">EI546_02540</name>
</gene>
<dbReference type="InterPro" id="IPR003736">
    <property type="entry name" value="PAAI_dom"/>
</dbReference>
<name>A0A410G084_9FLAO</name>
<dbReference type="Proteomes" id="UP000285517">
    <property type="component" value="Chromosome"/>
</dbReference>
<dbReference type="OrthoDB" id="9813158at2"/>
<dbReference type="InterPro" id="IPR006683">
    <property type="entry name" value="Thioestr_dom"/>
</dbReference>
<evidence type="ECO:0000313" key="4">
    <source>
        <dbReference type="Proteomes" id="UP000285517"/>
    </source>
</evidence>
<feature type="domain" description="Thioesterase" evidence="2">
    <location>
        <begin position="54"/>
        <end position="125"/>
    </location>
</feature>
<keyword evidence="4" id="KW-1185">Reference proteome</keyword>
<accession>A0A410G084</accession>
<sequence>MVENTFDLIKHTFEESIPLHKFLGLEIMELDNSFVKIRVPFKKELVGDFRTNRWHGGIIATIMDSVGGVIGATHFTSMEDKISTIDLRVDYLKGAEPIEVIVVGKIVRMGNRILVAKMKAFQNDELIAEGKGVYNFVRMNNEKTEDEGDEIRGD</sequence>
<dbReference type="CDD" id="cd03443">
    <property type="entry name" value="PaaI_thioesterase"/>
    <property type="match status" value="1"/>
</dbReference>
<evidence type="ECO:0000259" key="2">
    <source>
        <dbReference type="Pfam" id="PF03061"/>
    </source>
</evidence>
<dbReference type="EMBL" id="CP034951">
    <property type="protein sequence ID" value="QAA80674.1"/>
    <property type="molecule type" value="Genomic_DNA"/>
</dbReference>
<dbReference type="Pfam" id="PF03061">
    <property type="entry name" value="4HBT"/>
    <property type="match status" value="1"/>
</dbReference>
<dbReference type="PANTHER" id="PTHR43240">
    <property type="entry name" value="1,4-DIHYDROXY-2-NAPHTHOYL-COA THIOESTERASE 1"/>
    <property type="match status" value="1"/>
</dbReference>
<dbReference type="Gene3D" id="3.10.129.10">
    <property type="entry name" value="Hotdog Thioesterase"/>
    <property type="match status" value="1"/>
</dbReference>
<proteinExistence type="predicted"/>